<reference evidence="2 3" key="1">
    <citation type="submission" date="2018-08" db="EMBL/GenBank/DDBJ databases">
        <title>Complete genome of the Arcobacter molluscorum type strain LMG 25693.</title>
        <authorList>
            <person name="Miller W.G."/>
            <person name="Yee E."/>
            <person name="Bono J.L."/>
        </authorList>
    </citation>
    <scope>NUCLEOTIDE SEQUENCE [LARGE SCALE GENOMIC DNA]</scope>
    <source>
        <strain evidence="2 3">CECT 7696</strain>
    </source>
</reference>
<dbReference type="Gene3D" id="3.40.630.30">
    <property type="match status" value="1"/>
</dbReference>
<dbReference type="InterPro" id="IPR016181">
    <property type="entry name" value="Acyl_CoA_acyltransferase"/>
</dbReference>
<dbReference type="InterPro" id="IPR000182">
    <property type="entry name" value="GNAT_dom"/>
</dbReference>
<dbReference type="GO" id="GO:0016747">
    <property type="term" value="F:acyltransferase activity, transferring groups other than amino-acyl groups"/>
    <property type="evidence" value="ECO:0007669"/>
    <property type="project" value="InterPro"/>
</dbReference>
<dbReference type="Pfam" id="PF13673">
    <property type="entry name" value="Acetyltransf_10"/>
    <property type="match status" value="1"/>
</dbReference>
<dbReference type="EMBL" id="CP032098">
    <property type="protein sequence ID" value="AXX92135.1"/>
    <property type="molecule type" value="Genomic_DNA"/>
</dbReference>
<dbReference type="KEGG" id="amol:AMOL_1153"/>
<protein>
    <submittedName>
        <fullName evidence="2">Acetyltransferase</fullName>
    </submittedName>
</protein>
<organism evidence="2 3">
    <name type="scientific">Malaciobacter molluscorum LMG 25693</name>
    <dbReference type="NCBI Taxonomy" id="870501"/>
    <lineage>
        <taxon>Bacteria</taxon>
        <taxon>Pseudomonadati</taxon>
        <taxon>Campylobacterota</taxon>
        <taxon>Epsilonproteobacteria</taxon>
        <taxon>Campylobacterales</taxon>
        <taxon>Arcobacteraceae</taxon>
        <taxon>Malaciobacter</taxon>
    </lineage>
</organism>
<dbReference type="PROSITE" id="PS51186">
    <property type="entry name" value="GNAT"/>
    <property type="match status" value="1"/>
</dbReference>
<dbReference type="RefSeq" id="WP_196778203.1">
    <property type="nucleotide sequence ID" value="NZ_CP032098.1"/>
</dbReference>
<sequence length="339" mass="39252">MMIEFRDAITEQSQLLSDIAIESKGYWGYSREQLDIWRKDLRIEKEYIENNLIKIVYQNSNPVGFFSIKSGTLKKELDHLWLLPEIIGKGVGNIVFDKIINECKRLNISKFTIVSDPDAEGFYLHKGAKRIGEVESISQKRMLPLLEYQVGAYFKNRMIPYGYMYKMVSLRPNWLNAPHVMDIFSVSSCVSKDFDDWISYWKHNDYGFFDSPEIIKNIARDNSLDLGSMKLFFYESYEKEWNDKSNSWVEFLSDSSVISNIELPLSITSQGFDIVSYTNGAWAECSLLSCNHMAEQIDTNEHCLLNSLKCAIDLIEQGIFKSCEPGPYRIIEVFVVEKS</sequence>
<dbReference type="AlphaFoldDB" id="A0AB33GP63"/>
<dbReference type="Proteomes" id="UP000262712">
    <property type="component" value="Chromosome"/>
</dbReference>
<dbReference type="CDD" id="cd04301">
    <property type="entry name" value="NAT_SF"/>
    <property type="match status" value="1"/>
</dbReference>
<name>A0AB33GP63_9BACT</name>
<accession>A0AB33GP63</accession>
<gene>
    <name evidence="2" type="ORF">AMOL_1153</name>
</gene>
<evidence type="ECO:0000313" key="2">
    <source>
        <dbReference type="EMBL" id="AXX92135.1"/>
    </source>
</evidence>
<dbReference type="SUPFAM" id="SSF55729">
    <property type="entry name" value="Acyl-CoA N-acyltransferases (Nat)"/>
    <property type="match status" value="1"/>
</dbReference>
<evidence type="ECO:0000313" key="3">
    <source>
        <dbReference type="Proteomes" id="UP000262712"/>
    </source>
</evidence>
<feature type="domain" description="N-acetyltransferase" evidence="1">
    <location>
        <begin position="3"/>
        <end position="147"/>
    </location>
</feature>
<evidence type="ECO:0000259" key="1">
    <source>
        <dbReference type="PROSITE" id="PS51186"/>
    </source>
</evidence>
<proteinExistence type="predicted"/>